<feature type="binding site" evidence="6">
    <location>
        <position position="343"/>
    </location>
    <ligand>
        <name>Ca(2+)</name>
        <dbReference type="ChEBI" id="CHEBI:29108"/>
    </ligand>
</feature>
<gene>
    <name evidence="8" type="ORF">D5R81_19135</name>
</gene>
<dbReference type="GO" id="GO:0046872">
    <property type="term" value="F:metal ion binding"/>
    <property type="evidence" value="ECO:0007669"/>
    <property type="project" value="UniProtKB-KW"/>
</dbReference>
<evidence type="ECO:0000256" key="7">
    <source>
        <dbReference type="SAM" id="Phobius"/>
    </source>
</evidence>
<dbReference type="PANTHER" id="PTHR34218">
    <property type="entry name" value="PEPTIDASE S45 PENICILLIN AMIDASE"/>
    <property type="match status" value="1"/>
</dbReference>
<keyword evidence="3" id="KW-0865">Zymogen</keyword>
<feature type="transmembrane region" description="Helical" evidence="7">
    <location>
        <begin position="7"/>
        <end position="30"/>
    </location>
</feature>
<proteinExistence type="inferred from homology"/>
<sequence>MLYFKKILLSLFVLLISAVSIAYLILIFSLPTLQGQIQLPQIELPISISRDKSGVPTIIGASRADVAFATGFLHAQDRFFQMDLSRRNSAGELSEIFGSRALSYDKKQRKHRFRKIAMEAFSLLPSQDKQILSMYAKGVNEGLNALAVKPFEYWLLGVTPKAWKEEDSFLTIFSMYFDLNDSNGILDSTKGFILKTTTPEVLSFLSPQNTRWDSPLQHEPAYTKPTIPNKEQINLRERDSNFYTHLTGKLVPDGFIGSNNWAVSGNITSNHSAIVENDMHLGLRVPTTWYRAQLIYPQASATSTQKQNIKITGVTLPGLPNIVIGSNGHIAWGFTNSYGDWTDLIELEINNNQYLTNQGKTQIKTWYDTIEVKDEPSVEVSYQTTHWGPIITSPLCKCKFALTWTAHKPSATNLNLLKLETAHTVKQAIEIATTAGIPPQNFTVGDSKGNIGWTIAGRIPKRNLNDPSTPINWSKADTHWRQWLASEEYPRLINPSNNRIWTANARVVSGTNKMIIGDGGYALGARQQQIENKLLELNQATESKLLNIALDNEAIYLNNWRQLILSSLTTEKRIHHPEREVFYQYVNNWSAAASTEDIGYRLVREFYDNLNLEVLQSIGKYLLSKSSDKHLDVNDTWLQKVNHEEEMLLRLYQDQPMNWLSPKYDSWDQLFTSVVDNTINRLAVQYNTNPISAIKMATWGDKNRARIYHPLSEAIPYLGHHLNMSSVKLAGDSWMPNVQRPTAGVSERMIVSPGNEEYGIFHMPGGQSGHPLSEYYSMGYNDWATGSASAFLPQQAKYTLTLTPKK</sequence>
<keyword evidence="7" id="KW-0812">Transmembrane</keyword>
<dbReference type="InterPro" id="IPR043146">
    <property type="entry name" value="Penicillin_amidase_N_B-knob"/>
</dbReference>
<keyword evidence="2" id="KW-0378">Hydrolase</keyword>
<dbReference type="OrthoDB" id="9760084at2"/>
<dbReference type="InterPro" id="IPR023343">
    <property type="entry name" value="Penicillin_amidase_dom1"/>
</dbReference>
<evidence type="ECO:0000313" key="8">
    <source>
        <dbReference type="EMBL" id="RJY02504.1"/>
    </source>
</evidence>
<dbReference type="EMBL" id="QYYH01000210">
    <property type="protein sequence ID" value="RJY02504.1"/>
    <property type="molecule type" value="Genomic_DNA"/>
</dbReference>
<dbReference type="Gene3D" id="2.30.120.10">
    <property type="match status" value="1"/>
</dbReference>
<keyword evidence="6" id="KW-0479">Metal-binding</keyword>
<dbReference type="Gene3D" id="3.60.20.10">
    <property type="entry name" value="Glutamine Phosphoribosylpyrophosphate, subunit 1, domain 1"/>
    <property type="match status" value="1"/>
</dbReference>
<feature type="active site" description="Nucleophile" evidence="5">
    <location>
        <position position="258"/>
    </location>
</feature>
<dbReference type="GO" id="GO:0017000">
    <property type="term" value="P:antibiotic biosynthetic process"/>
    <property type="evidence" value="ECO:0007669"/>
    <property type="project" value="InterPro"/>
</dbReference>
<accession>A0A3A6T4J3</accession>
<comment type="similarity">
    <text evidence="1">Belongs to the peptidase S45 family.</text>
</comment>
<reference evidence="8 9" key="1">
    <citation type="submission" date="2018-09" db="EMBL/GenBank/DDBJ databases">
        <title>Phylogeny of the Shewanellaceae, and recommendation for two new genera, Pseudoshewanella and Parashewanella.</title>
        <authorList>
            <person name="Wang G."/>
        </authorList>
    </citation>
    <scope>NUCLEOTIDE SEQUENCE [LARGE SCALE GENOMIC DNA]</scope>
    <source>
        <strain evidence="8 9">KCTC 22492</strain>
    </source>
</reference>
<dbReference type="Proteomes" id="UP000273022">
    <property type="component" value="Unassembled WGS sequence"/>
</dbReference>
<keyword evidence="7" id="KW-0472">Membrane</keyword>
<evidence type="ECO:0000256" key="6">
    <source>
        <dbReference type="PIRSR" id="PIRSR001227-2"/>
    </source>
</evidence>
<dbReference type="PIRSF" id="PIRSF001227">
    <property type="entry name" value="Pen_acylase"/>
    <property type="match status" value="1"/>
</dbReference>
<keyword evidence="6" id="KW-0106">Calcium</keyword>
<keyword evidence="7" id="KW-1133">Transmembrane helix</keyword>
<dbReference type="SUPFAM" id="SSF56235">
    <property type="entry name" value="N-terminal nucleophile aminohydrolases (Ntn hydrolases)"/>
    <property type="match status" value="1"/>
</dbReference>
<dbReference type="InterPro" id="IPR014395">
    <property type="entry name" value="Pen/GL7ACA/AHL_acylase"/>
</dbReference>
<dbReference type="CDD" id="cd03747">
    <property type="entry name" value="Ntn_PGA_like"/>
    <property type="match status" value="1"/>
</dbReference>
<dbReference type="Pfam" id="PF01804">
    <property type="entry name" value="Penicil_amidase"/>
    <property type="match status" value="1"/>
</dbReference>
<comment type="caution">
    <text evidence="8">The sequence shown here is derived from an EMBL/GenBank/DDBJ whole genome shotgun (WGS) entry which is preliminary data.</text>
</comment>
<evidence type="ECO:0000256" key="2">
    <source>
        <dbReference type="ARBA" id="ARBA00022801"/>
    </source>
</evidence>
<evidence type="ECO:0000313" key="9">
    <source>
        <dbReference type="Proteomes" id="UP000273022"/>
    </source>
</evidence>
<dbReference type="AlphaFoldDB" id="A0A3A6T4J3"/>
<evidence type="ECO:0000256" key="4">
    <source>
        <dbReference type="ARBA" id="ARBA00038735"/>
    </source>
</evidence>
<dbReference type="GO" id="GO:0016811">
    <property type="term" value="F:hydrolase activity, acting on carbon-nitrogen (but not peptide) bonds, in linear amides"/>
    <property type="evidence" value="ECO:0007669"/>
    <property type="project" value="InterPro"/>
</dbReference>
<evidence type="ECO:0000256" key="5">
    <source>
        <dbReference type="PIRSR" id="PIRSR001227-1"/>
    </source>
</evidence>
<organism evidence="8 9">
    <name type="scientific">Parashewanella spongiae</name>
    <dbReference type="NCBI Taxonomy" id="342950"/>
    <lineage>
        <taxon>Bacteria</taxon>
        <taxon>Pseudomonadati</taxon>
        <taxon>Pseudomonadota</taxon>
        <taxon>Gammaproteobacteria</taxon>
        <taxon>Alteromonadales</taxon>
        <taxon>Shewanellaceae</taxon>
        <taxon>Parashewanella</taxon>
    </lineage>
</organism>
<comment type="cofactor">
    <cofactor evidence="6">
        <name>Ca(2+)</name>
        <dbReference type="ChEBI" id="CHEBI:29108"/>
    </cofactor>
    <text evidence="6">Binds 1 Ca(2+) ion per dimer.</text>
</comment>
<evidence type="ECO:0000256" key="1">
    <source>
        <dbReference type="ARBA" id="ARBA00006586"/>
    </source>
</evidence>
<dbReference type="InterPro" id="IPR043147">
    <property type="entry name" value="Penicillin_amidase_A-knob"/>
</dbReference>
<dbReference type="Gene3D" id="1.10.1400.10">
    <property type="match status" value="1"/>
</dbReference>
<dbReference type="RefSeq" id="WP_121855177.1">
    <property type="nucleotide sequence ID" value="NZ_CP037952.1"/>
</dbReference>
<dbReference type="InterPro" id="IPR002692">
    <property type="entry name" value="S45"/>
</dbReference>
<name>A0A3A6T4J3_9GAMM</name>
<evidence type="ECO:0000256" key="3">
    <source>
        <dbReference type="ARBA" id="ARBA00023145"/>
    </source>
</evidence>
<dbReference type="InterPro" id="IPR029055">
    <property type="entry name" value="Ntn_hydrolases_N"/>
</dbReference>
<keyword evidence="9" id="KW-1185">Reference proteome</keyword>
<dbReference type="Gene3D" id="1.10.439.10">
    <property type="entry name" value="Penicillin Amidohydrolase, domain 1"/>
    <property type="match status" value="1"/>
</dbReference>
<protein>
    <submittedName>
        <fullName evidence="8">Penicillin acylase family protein</fullName>
    </submittedName>
</protein>
<dbReference type="PANTHER" id="PTHR34218:SF4">
    <property type="entry name" value="ACYL-HOMOSERINE LACTONE ACYLASE QUIP"/>
    <property type="match status" value="1"/>
</dbReference>
<comment type="subunit">
    <text evidence="4">Heterodimer of an alpha subunit and a beta subunit processed from the same precursor.</text>
</comment>
<feature type="binding site" evidence="6">
    <location>
        <position position="340"/>
    </location>
    <ligand>
        <name>Ca(2+)</name>
        <dbReference type="ChEBI" id="CHEBI:29108"/>
    </ligand>
</feature>